<sequence>MMKAGTGNDAFSADTRIVADFNTDGWYGGLRPELKSHLLNAMDRIAVYPDKAEADLQSLLEKKSKLPVGSVLLTNGVTQAIYLIAQAFRGATTTIVGPAIAEYTNACALYEHQIRQLPREKVTDILQVETDLFFISNPGNPDGQVVEDTWLEKLISANRKHIFVVDETYIHFTRNASSLVPHLHRLPNVFILQSPARTACFPGLRLGYVLAQKALLEKIRPIQAPWSVSQLALAAGLFTEKNPEIFKFPLDNLLGDAFQLREKIKKMAEFKVYPSYTHFFLFETLTGTAAELQAWLIEKYGILIKDVSEMEGLTSGSCRITCRNELDNKLLLTALKKWSVI</sequence>
<dbReference type="AlphaFoldDB" id="A0A327W2Q1"/>
<organism evidence="4 5">
    <name type="scientific">Chitinophaga dinghuensis</name>
    <dbReference type="NCBI Taxonomy" id="1539050"/>
    <lineage>
        <taxon>Bacteria</taxon>
        <taxon>Pseudomonadati</taxon>
        <taxon>Bacteroidota</taxon>
        <taxon>Chitinophagia</taxon>
        <taxon>Chitinophagales</taxon>
        <taxon>Chitinophagaceae</taxon>
        <taxon>Chitinophaga</taxon>
    </lineage>
</organism>
<feature type="domain" description="Aminotransferase class I/classII large" evidence="3">
    <location>
        <begin position="42"/>
        <end position="330"/>
    </location>
</feature>
<dbReference type="Pfam" id="PF00155">
    <property type="entry name" value="Aminotran_1_2"/>
    <property type="match status" value="1"/>
</dbReference>
<dbReference type="InterPro" id="IPR004839">
    <property type="entry name" value="Aminotransferase_I/II_large"/>
</dbReference>
<comment type="cofactor">
    <cofactor evidence="1">
        <name>pyridoxal 5'-phosphate</name>
        <dbReference type="ChEBI" id="CHEBI:597326"/>
    </cofactor>
</comment>
<evidence type="ECO:0000256" key="1">
    <source>
        <dbReference type="ARBA" id="ARBA00001933"/>
    </source>
</evidence>
<evidence type="ECO:0000256" key="2">
    <source>
        <dbReference type="ARBA" id="ARBA00022898"/>
    </source>
</evidence>
<dbReference type="Gene3D" id="3.40.640.10">
    <property type="entry name" value="Type I PLP-dependent aspartate aminotransferase-like (Major domain)"/>
    <property type="match status" value="1"/>
</dbReference>
<accession>A0A327W2Q1</accession>
<dbReference type="PANTHER" id="PTHR42885:SF1">
    <property type="entry name" value="THREONINE-PHOSPHATE DECARBOXYLASE"/>
    <property type="match status" value="1"/>
</dbReference>
<dbReference type="RefSeq" id="WP_111592845.1">
    <property type="nucleotide sequence ID" value="NZ_QLMA01000004.1"/>
</dbReference>
<dbReference type="Gene3D" id="3.90.1150.10">
    <property type="entry name" value="Aspartate Aminotransferase, domain 1"/>
    <property type="match status" value="1"/>
</dbReference>
<dbReference type="EMBL" id="QLMA01000004">
    <property type="protein sequence ID" value="RAJ82324.1"/>
    <property type="molecule type" value="Genomic_DNA"/>
</dbReference>
<evidence type="ECO:0000313" key="5">
    <source>
        <dbReference type="Proteomes" id="UP000249819"/>
    </source>
</evidence>
<keyword evidence="5" id="KW-1185">Reference proteome</keyword>
<reference evidence="4 5" key="1">
    <citation type="submission" date="2018-06" db="EMBL/GenBank/DDBJ databases">
        <title>Genomic Encyclopedia of Archaeal and Bacterial Type Strains, Phase II (KMG-II): from individual species to whole genera.</title>
        <authorList>
            <person name="Goeker M."/>
        </authorList>
    </citation>
    <scope>NUCLEOTIDE SEQUENCE [LARGE SCALE GENOMIC DNA]</scope>
    <source>
        <strain evidence="4 5">DSM 29821</strain>
    </source>
</reference>
<dbReference type="InterPro" id="IPR015422">
    <property type="entry name" value="PyrdxlP-dep_Trfase_small"/>
</dbReference>
<dbReference type="GO" id="GO:0030170">
    <property type="term" value="F:pyridoxal phosphate binding"/>
    <property type="evidence" value="ECO:0007669"/>
    <property type="project" value="InterPro"/>
</dbReference>
<gene>
    <name evidence="4" type="ORF">CLV59_104550</name>
</gene>
<keyword evidence="2" id="KW-0663">Pyridoxal phosphate</keyword>
<dbReference type="InterPro" id="IPR015424">
    <property type="entry name" value="PyrdxlP-dep_Trfase"/>
</dbReference>
<dbReference type="InterPro" id="IPR015421">
    <property type="entry name" value="PyrdxlP-dep_Trfase_major"/>
</dbReference>
<evidence type="ECO:0000259" key="3">
    <source>
        <dbReference type="Pfam" id="PF00155"/>
    </source>
</evidence>
<dbReference type="PANTHER" id="PTHR42885">
    <property type="entry name" value="HISTIDINOL-PHOSPHATE AMINOTRANSFERASE-RELATED"/>
    <property type="match status" value="1"/>
</dbReference>
<dbReference type="Proteomes" id="UP000249819">
    <property type="component" value="Unassembled WGS sequence"/>
</dbReference>
<proteinExistence type="predicted"/>
<comment type="caution">
    <text evidence="4">The sequence shown here is derived from an EMBL/GenBank/DDBJ whole genome shotgun (WGS) entry which is preliminary data.</text>
</comment>
<dbReference type="CDD" id="cd00609">
    <property type="entry name" value="AAT_like"/>
    <property type="match status" value="1"/>
</dbReference>
<name>A0A327W2Q1_9BACT</name>
<dbReference type="SUPFAM" id="SSF53383">
    <property type="entry name" value="PLP-dependent transferases"/>
    <property type="match status" value="1"/>
</dbReference>
<evidence type="ECO:0000313" key="4">
    <source>
        <dbReference type="EMBL" id="RAJ82324.1"/>
    </source>
</evidence>
<protein>
    <submittedName>
        <fullName evidence="4">Threonine-phosphate decarboxylase</fullName>
    </submittedName>
</protein>
<dbReference type="OrthoDB" id="9813612at2"/>